<dbReference type="InterPro" id="IPR029411">
    <property type="entry name" value="RG-lyase_III"/>
</dbReference>
<dbReference type="PANTHER" id="PTHR32018:SF9">
    <property type="entry name" value="RHAMNOGALACTURONATE LYASE B"/>
    <property type="match status" value="1"/>
</dbReference>
<organism evidence="4 5">
    <name type="scientific">Aspergillus keveii</name>
    <dbReference type="NCBI Taxonomy" id="714993"/>
    <lineage>
        <taxon>Eukaryota</taxon>
        <taxon>Fungi</taxon>
        <taxon>Dikarya</taxon>
        <taxon>Ascomycota</taxon>
        <taxon>Pezizomycotina</taxon>
        <taxon>Eurotiomycetes</taxon>
        <taxon>Eurotiomycetidae</taxon>
        <taxon>Eurotiales</taxon>
        <taxon>Aspergillaceae</taxon>
        <taxon>Aspergillus</taxon>
        <taxon>Aspergillus subgen. Nidulantes</taxon>
    </lineage>
</organism>
<keyword evidence="1" id="KW-0961">Cell wall biogenesis/degradation</keyword>
<name>A0ABR4GHK2_9EURO</name>
<keyword evidence="5" id="KW-1185">Reference proteome</keyword>
<evidence type="ECO:0000313" key="4">
    <source>
        <dbReference type="EMBL" id="KAL2798493.1"/>
    </source>
</evidence>
<dbReference type="EMBL" id="JBFTWV010000013">
    <property type="protein sequence ID" value="KAL2798493.1"/>
    <property type="molecule type" value="Genomic_DNA"/>
</dbReference>
<evidence type="ECO:0000256" key="1">
    <source>
        <dbReference type="ARBA" id="ARBA00023316"/>
    </source>
</evidence>
<sequence length="391" mass="44633">MVDGILYNYMSSGHQDGTRPNITHGFDRTYGPQYHHFNKGGNISKSYADAAQYANSSWNAEFYDSIAKYVPNYVPSSHRTNFKAKIKLPRTAKRPIAILSESGRYFQDNVERMDALQYWAEIDPATGLVEIPRVKEDIYWLTVYADGVFGMFVEEDVEVSRRNHKGQGQLLTFRWEAESAGKEIWIPILAPLALEKDTNLANMYWSLSMQAMWDFPTKFPNGVTYKVGESNPSRDWNYIHWSVFSHVGNVFRNETVYGINNWTILFDLDTHQLAHGQGNLKDKTATLTISFAGAKTGSRTNDWVNLPYTLNVNGDDVETWIVPWSVSTSCGVRSAASCLNFEHKFRFRAERLRLGENRFVLSLPRDAASVEEAALPWTTYVQYDALRLEIG</sequence>
<proteinExistence type="predicted"/>
<evidence type="ECO:0000259" key="2">
    <source>
        <dbReference type="Pfam" id="PF14683"/>
    </source>
</evidence>
<feature type="domain" description="Rhamnogalacturonan lyase" evidence="2">
    <location>
        <begin position="210"/>
        <end position="388"/>
    </location>
</feature>
<dbReference type="PANTHER" id="PTHR32018">
    <property type="entry name" value="RHAMNOGALACTURONATE LYASE FAMILY PROTEIN"/>
    <property type="match status" value="1"/>
</dbReference>
<dbReference type="InterPro" id="IPR011013">
    <property type="entry name" value="Gal_mutarotase_sf_dom"/>
</dbReference>
<dbReference type="InterPro" id="IPR029413">
    <property type="entry name" value="RG-lyase_II"/>
</dbReference>
<accession>A0ABR4GHK2</accession>
<reference evidence="4 5" key="1">
    <citation type="submission" date="2024-07" db="EMBL/GenBank/DDBJ databases">
        <title>Section-level genome sequencing and comparative genomics of Aspergillus sections Usti and Cavernicolus.</title>
        <authorList>
            <consortium name="Lawrence Berkeley National Laboratory"/>
            <person name="Nybo J.L."/>
            <person name="Vesth T.C."/>
            <person name="Theobald S."/>
            <person name="Frisvad J.C."/>
            <person name="Larsen T.O."/>
            <person name="Kjaerboelling I."/>
            <person name="Rothschild-Mancinelli K."/>
            <person name="Lyhne E.K."/>
            <person name="Kogle M.E."/>
            <person name="Barry K."/>
            <person name="Clum A."/>
            <person name="Na H."/>
            <person name="Ledsgaard L."/>
            <person name="Lin J."/>
            <person name="Lipzen A."/>
            <person name="Kuo A."/>
            <person name="Riley R."/>
            <person name="Mondo S."/>
            <person name="Labutti K."/>
            <person name="Haridas S."/>
            <person name="Pangalinan J."/>
            <person name="Salamov A.A."/>
            <person name="Simmons B.A."/>
            <person name="Magnuson J.K."/>
            <person name="Chen J."/>
            <person name="Drula E."/>
            <person name="Henrissat B."/>
            <person name="Wiebenga A."/>
            <person name="Lubbers R.J."/>
            <person name="Gomes A.C."/>
            <person name="Makela M.R."/>
            <person name="Stajich J."/>
            <person name="Grigoriev I.V."/>
            <person name="Mortensen U.H."/>
            <person name="De Vries R.P."/>
            <person name="Baker S.E."/>
            <person name="Andersen M.R."/>
        </authorList>
    </citation>
    <scope>NUCLEOTIDE SEQUENCE [LARGE SCALE GENOMIC DNA]</scope>
    <source>
        <strain evidence="4 5">CBS 209.92</strain>
    </source>
</reference>
<gene>
    <name evidence="4" type="ORF">BJX66DRAFT_295788</name>
</gene>
<dbReference type="CDD" id="cd10316">
    <property type="entry name" value="RGL4_M"/>
    <property type="match status" value="1"/>
</dbReference>
<dbReference type="InterPro" id="IPR008979">
    <property type="entry name" value="Galactose-bd-like_sf"/>
</dbReference>
<comment type="caution">
    <text evidence="4">The sequence shown here is derived from an EMBL/GenBank/DDBJ whole genome shotgun (WGS) entry which is preliminary data.</text>
</comment>
<dbReference type="Proteomes" id="UP001610563">
    <property type="component" value="Unassembled WGS sequence"/>
</dbReference>
<feature type="domain" description="Rhamnogalacturonan lyase" evidence="3">
    <location>
        <begin position="89"/>
        <end position="163"/>
    </location>
</feature>
<dbReference type="Pfam" id="PF14686">
    <property type="entry name" value="fn3_3"/>
    <property type="match status" value="1"/>
</dbReference>
<evidence type="ECO:0000259" key="3">
    <source>
        <dbReference type="Pfam" id="PF14686"/>
    </source>
</evidence>
<protein>
    <submittedName>
        <fullName evidence="4">Uncharacterized protein</fullName>
    </submittedName>
</protein>
<dbReference type="SUPFAM" id="SSF74650">
    <property type="entry name" value="Galactose mutarotase-like"/>
    <property type="match status" value="1"/>
</dbReference>
<evidence type="ECO:0000313" key="5">
    <source>
        <dbReference type="Proteomes" id="UP001610563"/>
    </source>
</evidence>
<dbReference type="Pfam" id="PF14683">
    <property type="entry name" value="CBM-like"/>
    <property type="match status" value="1"/>
</dbReference>
<dbReference type="InterPro" id="IPR051850">
    <property type="entry name" value="Polysacch_Lyase_4"/>
</dbReference>
<dbReference type="SUPFAM" id="SSF49785">
    <property type="entry name" value="Galactose-binding domain-like"/>
    <property type="match status" value="1"/>
</dbReference>